<protein>
    <submittedName>
        <fullName evidence="2">Uncharacterized protein</fullName>
    </submittedName>
</protein>
<dbReference type="AlphaFoldDB" id="A0A8H5GR98"/>
<evidence type="ECO:0000313" key="3">
    <source>
        <dbReference type="Proteomes" id="UP000565441"/>
    </source>
</evidence>
<name>A0A8H5GR98_9AGAR</name>
<feature type="compositionally biased region" description="Polar residues" evidence="1">
    <location>
        <begin position="39"/>
        <end position="53"/>
    </location>
</feature>
<reference evidence="2 3" key="1">
    <citation type="journal article" date="2020" name="ISME J.">
        <title>Uncovering the hidden diversity of litter-decomposition mechanisms in mushroom-forming fungi.</title>
        <authorList>
            <person name="Floudas D."/>
            <person name="Bentzer J."/>
            <person name="Ahren D."/>
            <person name="Johansson T."/>
            <person name="Persson P."/>
            <person name="Tunlid A."/>
        </authorList>
    </citation>
    <scope>NUCLEOTIDE SEQUENCE [LARGE SCALE GENOMIC DNA]</scope>
    <source>
        <strain evidence="2 3">CBS 661.87</strain>
    </source>
</reference>
<dbReference type="EMBL" id="JAACJP010000055">
    <property type="protein sequence ID" value="KAF5369657.1"/>
    <property type="molecule type" value="Genomic_DNA"/>
</dbReference>
<gene>
    <name evidence="2" type="ORF">D9615_010231</name>
</gene>
<feature type="region of interest" description="Disordered" evidence="1">
    <location>
        <begin position="38"/>
        <end position="57"/>
    </location>
</feature>
<organism evidence="2 3">
    <name type="scientific">Tricholomella constricta</name>
    <dbReference type="NCBI Taxonomy" id="117010"/>
    <lineage>
        <taxon>Eukaryota</taxon>
        <taxon>Fungi</taxon>
        <taxon>Dikarya</taxon>
        <taxon>Basidiomycota</taxon>
        <taxon>Agaricomycotina</taxon>
        <taxon>Agaricomycetes</taxon>
        <taxon>Agaricomycetidae</taxon>
        <taxon>Agaricales</taxon>
        <taxon>Tricholomatineae</taxon>
        <taxon>Lyophyllaceae</taxon>
        <taxon>Tricholomella</taxon>
    </lineage>
</organism>
<comment type="caution">
    <text evidence="2">The sequence shown here is derived from an EMBL/GenBank/DDBJ whole genome shotgun (WGS) entry which is preliminary data.</text>
</comment>
<accession>A0A8H5GR98</accession>
<dbReference type="Proteomes" id="UP000565441">
    <property type="component" value="Unassembled WGS sequence"/>
</dbReference>
<proteinExistence type="predicted"/>
<sequence>MRSPPTLRDEFHDMSSLSSRLVPALVLGALRALKHIKSTQEPAANSSNATQDSGLPDGSILSSLSMIKASRKMSINAGVAAETKGNAVPG</sequence>
<keyword evidence="3" id="KW-1185">Reference proteome</keyword>
<evidence type="ECO:0000313" key="2">
    <source>
        <dbReference type="EMBL" id="KAF5369657.1"/>
    </source>
</evidence>
<evidence type="ECO:0000256" key="1">
    <source>
        <dbReference type="SAM" id="MobiDB-lite"/>
    </source>
</evidence>